<evidence type="ECO:0000313" key="1">
    <source>
        <dbReference type="EMBL" id="PIL23075.1"/>
    </source>
</evidence>
<sequence length="167" mass="18337">MSRCASWFAEKGFTSLELDLGRPADASTSEALMKHYEFELASHIRLLAIPFAPVIVARGAGTLIAQTYISSYPASALLLISPPPSNSALAASDTDKSLLPTALPEFDFEPRFPVAVMATKQERPVLEKENRLWKDPDVDKMVVEDEAALTGQEGLARIEEWLDELGF</sequence>
<gene>
    <name evidence="1" type="ORF">GSI_14383</name>
</gene>
<dbReference type="EMBL" id="AYKW01000068">
    <property type="protein sequence ID" value="PIL23075.1"/>
    <property type="molecule type" value="Genomic_DNA"/>
</dbReference>
<proteinExistence type="predicted"/>
<organism evidence="1 2">
    <name type="scientific">Ganoderma sinense ZZ0214-1</name>
    <dbReference type="NCBI Taxonomy" id="1077348"/>
    <lineage>
        <taxon>Eukaryota</taxon>
        <taxon>Fungi</taxon>
        <taxon>Dikarya</taxon>
        <taxon>Basidiomycota</taxon>
        <taxon>Agaricomycotina</taxon>
        <taxon>Agaricomycetes</taxon>
        <taxon>Polyporales</taxon>
        <taxon>Polyporaceae</taxon>
        <taxon>Ganoderma</taxon>
    </lineage>
</organism>
<evidence type="ECO:0000313" key="2">
    <source>
        <dbReference type="Proteomes" id="UP000230002"/>
    </source>
</evidence>
<evidence type="ECO:0008006" key="3">
    <source>
        <dbReference type="Google" id="ProtNLM"/>
    </source>
</evidence>
<dbReference type="Proteomes" id="UP000230002">
    <property type="component" value="Unassembled WGS sequence"/>
</dbReference>
<dbReference type="OrthoDB" id="3365310at2759"/>
<keyword evidence="2" id="KW-1185">Reference proteome</keyword>
<name>A0A2G8RNH6_9APHY</name>
<accession>A0A2G8RNH6</accession>
<reference evidence="1 2" key="1">
    <citation type="journal article" date="2015" name="Sci. Rep.">
        <title>Chromosome-level genome map provides insights into diverse defense mechanisms in the medicinal fungus Ganoderma sinense.</title>
        <authorList>
            <person name="Zhu Y."/>
            <person name="Xu J."/>
            <person name="Sun C."/>
            <person name="Zhou S."/>
            <person name="Xu H."/>
            <person name="Nelson D.R."/>
            <person name="Qian J."/>
            <person name="Song J."/>
            <person name="Luo H."/>
            <person name="Xiang L."/>
            <person name="Li Y."/>
            <person name="Xu Z."/>
            <person name="Ji A."/>
            <person name="Wang L."/>
            <person name="Lu S."/>
            <person name="Hayward A."/>
            <person name="Sun W."/>
            <person name="Li X."/>
            <person name="Schwartz D.C."/>
            <person name="Wang Y."/>
            <person name="Chen S."/>
        </authorList>
    </citation>
    <scope>NUCLEOTIDE SEQUENCE [LARGE SCALE GENOMIC DNA]</scope>
    <source>
        <strain evidence="1 2">ZZ0214-1</strain>
    </source>
</reference>
<protein>
    <recommendedName>
        <fullName evidence="3">AB hydrolase-1 domain-containing protein</fullName>
    </recommendedName>
</protein>
<comment type="caution">
    <text evidence="1">The sequence shown here is derived from an EMBL/GenBank/DDBJ whole genome shotgun (WGS) entry which is preliminary data.</text>
</comment>
<dbReference type="AlphaFoldDB" id="A0A2G8RNH6"/>